<comment type="similarity">
    <text evidence="7">Belongs to the binding-protein-dependent transport system permease family.</text>
</comment>
<feature type="transmembrane region" description="Helical" evidence="7">
    <location>
        <begin position="194"/>
        <end position="216"/>
    </location>
</feature>
<dbReference type="SUPFAM" id="SSF161098">
    <property type="entry name" value="MetI-like"/>
    <property type="match status" value="1"/>
</dbReference>
<proteinExistence type="inferred from homology"/>
<dbReference type="AlphaFoldDB" id="A0A926EPB2"/>
<feature type="transmembrane region" description="Helical" evidence="7">
    <location>
        <begin position="9"/>
        <end position="29"/>
    </location>
</feature>
<dbReference type="Gene3D" id="1.10.3720.10">
    <property type="entry name" value="MetI-like"/>
    <property type="match status" value="1"/>
</dbReference>
<evidence type="ECO:0000256" key="5">
    <source>
        <dbReference type="ARBA" id="ARBA00022989"/>
    </source>
</evidence>
<dbReference type="PANTHER" id="PTHR32243">
    <property type="entry name" value="MALTOSE TRANSPORT SYSTEM PERMEASE-RELATED"/>
    <property type="match status" value="1"/>
</dbReference>
<evidence type="ECO:0000313" key="9">
    <source>
        <dbReference type="EMBL" id="MBC8585276.1"/>
    </source>
</evidence>
<evidence type="ECO:0000256" key="7">
    <source>
        <dbReference type="RuleBase" id="RU363032"/>
    </source>
</evidence>
<evidence type="ECO:0000256" key="1">
    <source>
        <dbReference type="ARBA" id="ARBA00004651"/>
    </source>
</evidence>
<dbReference type="PANTHER" id="PTHR32243:SF18">
    <property type="entry name" value="INNER MEMBRANE ABC TRANSPORTER PERMEASE PROTEIN YCJP"/>
    <property type="match status" value="1"/>
</dbReference>
<keyword evidence="10" id="KW-1185">Reference proteome</keyword>
<sequence length="287" mass="31730">MKKTLGNILIYFMVAIILIFALFPLWWIANISFKTSEEALVIPPKLIYEPTLKNYKEVLFGVEREDNEGRWVPSTKGFMKQVGNSLVVSLTATFVAMLAGIPAAYALSKFKFKKKQNISFFVLSTRFVPPIVIVIPLFVAFRKLGLMDTKLGLIILYVFANLSLVIWMMKGFFDEMPNELAESARVDGCGQFGALFKIAVPVTLHGIAASAILVMINCWNEFLFAVLFTAKNAKTVTLAVMGYVTVREVAWSNMAAAGILITIPVLIFTIISQKQLVQGLTAGAVKG</sequence>
<feature type="transmembrane region" description="Helical" evidence="7">
    <location>
        <begin position="251"/>
        <end position="271"/>
    </location>
</feature>
<evidence type="ECO:0000313" key="10">
    <source>
        <dbReference type="Proteomes" id="UP000623678"/>
    </source>
</evidence>
<reference evidence="9" key="1">
    <citation type="submission" date="2020-08" db="EMBL/GenBank/DDBJ databases">
        <title>Genome public.</title>
        <authorList>
            <person name="Liu C."/>
            <person name="Sun Q."/>
        </authorList>
    </citation>
    <scope>NUCLEOTIDE SEQUENCE</scope>
    <source>
        <strain evidence="9">NSJ-64</strain>
    </source>
</reference>
<evidence type="ECO:0000256" key="4">
    <source>
        <dbReference type="ARBA" id="ARBA00022692"/>
    </source>
</evidence>
<dbReference type="PROSITE" id="PS50928">
    <property type="entry name" value="ABC_TM1"/>
    <property type="match status" value="1"/>
</dbReference>
<accession>A0A926EPB2</accession>
<dbReference type="InterPro" id="IPR050901">
    <property type="entry name" value="BP-dep_ABC_trans_perm"/>
</dbReference>
<gene>
    <name evidence="9" type="ORF">H8705_06735</name>
</gene>
<comment type="caution">
    <text evidence="9">The sequence shown here is derived from an EMBL/GenBank/DDBJ whole genome shotgun (WGS) entry which is preliminary data.</text>
</comment>
<protein>
    <submittedName>
        <fullName evidence="9">Carbohydrate ABC transporter permease</fullName>
    </submittedName>
</protein>
<evidence type="ECO:0000259" key="8">
    <source>
        <dbReference type="PROSITE" id="PS50928"/>
    </source>
</evidence>
<keyword evidence="6 7" id="KW-0472">Membrane</keyword>
<keyword evidence="5 7" id="KW-1133">Transmembrane helix</keyword>
<dbReference type="InterPro" id="IPR035906">
    <property type="entry name" value="MetI-like_sf"/>
</dbReference>
<dbReference type="CDD" id="cd06261">
    <property type="entry name" value="TM_PBP2"/>
    <property type="match status" value="1"/>
</dbReference>
<dbReference type="Proteomes" id="UP000623678">
    <property type="component" value="Unassembled WGS sequence"/>
</dbReference>
<evidence type="ECO:0000256" key="3">
    <source>
        <dbReference type="ARBA" id="ARBA00022475"/>
    </source>
</evidence>
<dbReference type="InterPro" id="IPR000515">
    <property type="entry name" value="MetI-like"/>
</dbReference>
<feature type="transmembrane region" description="Helical" evidence="7">
    <location>
        <begin position="86"/>
        <end position="108"/>
    </location>
</feature>
<comment type="subcellular location">
    <subcellularLocation>
        <location evidence="1 7">Cell membrane</location>
        <topology evidence="1 7">Multi-pass membrane protein</topology>
    </subcellularLocation>
</comment>
<dbReference type="EMBL" id="JACRTD010000004">
    <property type="protein sequence ID" value="MBC8585276.1"/>
    <property type="molecule type" value="Genomic_DNA"/>
</dbReference>
<organism evidence="9 10">
    <name type="scientific">Youxingia wuxianensis</name>
    <dbReference type="NCBI Taxonomy" id="2763678"/>
    <lineage>
        <taxon>Bacteria</taxon>
        <taxon>Bacillati</taxon>
        <taxon>Bacillota</taxon>
        <taxon>Clostridia</taxon>
        <taxon>Eubacteriales</taxon>
        <taxon>Oscillospiraceae</taxon>
        <taxon>Youxingia</taxon>
    </lineage>
</organism>
<dbReference type="Pfam" id="PF00528">
    <property type="entry name" value="BPD_transp_1"/>
    <property type="match status" value="1"/>
</dbReference>
<evidence type="ECO:0000256" key="2">
    <source>
        <dbReference type="ARBA" id="ARBA00022448"/>
    </source>
</evidence>
<dbReference type="GO" id="GO:0055085">
    <property type="term" value="P:transmembrane transport"/>
    <property type="evidence" value="ECO:0007669"/>
    <property type="project" value="InterPro"/>
</dbReference>
<feature type="transmembrane region" description="Helical" evidence="7">
    <location>
        <begin position="222"/>
        <end position="244"/>
    </location>
</feature>
<feature type="domain" description="ABC transmembrane type-1" evidence="8">
    <location>
        <begin position="82"/>
        <end position="272"/>
    </location>
</feature>
<feature type="transmembrane region" description="Helical" evidence="7">
    <location>
        <begin position="153"/>
        <end position="173"/>
    </location>
</feature>
<name>A0A926EPB2_9FIRM</name>
<keyword evidence="2 7" id="KW-0813">Transport</keyword>
<feature type="transmembrane region" description="Helical" evidence="7">
    <location>
        <begin position="120"/>
        <end position="141"/>
    </location>
</feature>
<keyword evidence="3" id="KW-1003">Cell membrane</keyword>
<evidence type="ECO:0000256" key="6">
    <source>
        <dbReference type="ARBA" id="ARBA00023136"/>
    </source>
</evidence>
<keyword evidence="4 7" id="KW-0812">Transmembrane</keyword>
<dbReference type="GO" id="GO:0005886">
    <property type="term" value="C:plasma membrane"/>
    <property type="evidence" value="ECO:0007669"/>
    <property type="project" value="UniProtKB-SubCell"/>
</dbReference>